<proteinExistence type="predicted"/>
<comment type="caution">
    <text evidence="1">The sequence shown here is derived from an EMBL/GenBank/DDBJ whole genome shotgun (WGS) entry which is preliminary data.</text>
</comment>
<sequence length="827" mass="95149">MALSRDFICNNIPKVDFKDKKLFNLLNQHNIILTDKTGGNDDIGILIGADISGFLLTGTFVQLENGLTAIKTKLGWTLQGQEVSISKNSTSTSILFCANNENDFTAYWSLEMLGIKDPTEVKSKMELVAETLTAFEETININAEGRYEVMLLFKVGYEDLLSNFVKAKQRLETTTQKLISNEKFEEYDKIFKEWVNLGIIEEVLPSQVDHNIGHYLAHRAVIKESSLTTALRPVFDASATDRNGISLNMCLEKGLNLLDLIPNLLIGFRKGAIGITADIAKAFLQISLPIEHRDFLKFLWWENKSTENIVVYRHCRVVFGLTCSPFLLSATIQHHLNKTSGKYLETAQLLKKSFYVDNCITSLDTEKEVHKFIEESRAIMEMAKFNLRLWVTAPLSINETGKEVISVLGLNWNTKADKLFCNLDSLPDYNNLPSKITKRYLLSLIQRVFDPIGFTAPAMLIPKLVLQEIWLLKLPWDVQLPNDILTRFKEWYKYIAYLKDCSIPRRLTTFILKDSELSLHLFCDASKNGFGAGVWLRTQNRNGVSVQLLSGKARVSPPKKITITRLELTAALIGSRLLAHVRENLKCTNIQEYYWTDSGVTLSWIKRELPLNTFVGNRVKEIRQYTNIKNWYHIPGEHNWADLASRGCNAKELLQCRWWEGPAWLQQPRENWPHSELVVDESEVYLETKKTVCNKHIIIEENILNKLETYFSKYTKIIKGMAWILRFVHNNILNKLETYFSKYTKIIKGMAWILRFVHNVKHVNNKRIGVISFSEYEKAEKTIIKMVQSECKEYLNKNVNLTKFVDTEGLIRVKTKLLEESCKCDQL</sequence>
<organism evidence="1 2">
    <name type="scientific">Dendrolimus kikuchii</name>
    <dbReference type="NCBI Taxonomy" id="765133"/>
    <lineage>
        <taxon>Eukaryota</taxon>
        <taxon>Metazoa</taxon>
        <taxon>Ecdysozoa</taxon>
        <taxon>Arthropoda</taxon>
        <taxon>Hexapoda</taxon>
        <taxon>Insecta</taxon>
        <taxon>Pterygota</taxon>
        <taxon>Neoptera</taxon>
        <taxon>Endopterygota</taxon>
        <taxon>Lepidoptera</taxon>
        <taxon>Glossata</taxon>
        <taxon>Ditrysia</taxon>
        <taxon>Bombycoidea</taxon>
        <taxon>Lasiocampidae</taxon>
        <taxon>Dendrolimus</taxon>
    </lineage>
</organism>
<evidence type="ECO:0000313" key="2">
    <source>
        <dbReference type="Proteomes" id="UP000824533"/>
    </source>
</evidence>
<gene>
    <name evidence="1" type="ORF">K1T71_012229</name>
</gene>
<evidence type="ECO:0000313" key="1">
    <source>
        <dbReference type="EMBL" id="KAJ0172256.1"/>
    </source>
</evidence>
<dbReference type="Proteomes" id="UP000824533">
    <property type="component" value="Linkage Group LG22"/>
</dbReference>
<accession>A0ACC1CL26</accession>
<name>A0ACC1CL26_9NEOP</name>
<reference evidence="1 2" key="1">
    <citation type="journal article" date="2021" name="Front. Genet.">
        <title>Chromosome-Level Genome Assembly Reveals Significant Gene Expansion in the Toll and IMD Signaling Pathways of Dendrolimus kikuchii.</title>
        <authorList>
            <person name="Zhou J."/>
            <person name="Wu P."/>
            <person name="Xiong Z."/>
            <person name="Liu N."/>
            <person name="Zhao N."/>
            <person name="Ji M."/>
            <person name="Qiu Y."/>
            <person name="Yang B."/>
        </authorList>
    </citation>
    <scope>NUCLEOTIDE SEQUENCE [LARGE SCALE GENOMIC DNA]</scope>
    <source>
        <strain evidence="1">Ann1</strain>
    </source>
</reference>
<dbReference type="EMBL" id="CM034408">
    <property type="protein sequence ID" value="KAJ0172256.1"/>
    <property type="molecule type" value="Genomic_DNA"/>
</dbReference>
<keyword evidence="2" id="KW-1185">Reference proteome</keyword>
<protein>
    <submittedName>
        <fullName evidence="1">Uncharacterized protein</fullName>
    </submittedName>
</protein>